<evidence type="ECO:0000313" key="2">
    <source>
        <dbReference type="EMBL" id="GGI89261.1"/>
    </source>
</evidence>
<accession>A0ABQ2CHL0</accession>
<evidence type="ECO:0000313" key="3">
    <source>
        <dbReference type="Proteomes" id="UP000633263"/>
    </source>
</evidence>
<keyword evidence="3" id="KW-1185">Reference proteome</keyword>
<organism evidence="2 3">
    <name type="scientific">Halopseudomonas pertucinogena</name>
    <dbReference type="NCBI Taxonomy" id="86175"/>
    <lineage>
        <taxon>Bacteria</taxon>
        <taxon>Pseudomonadati</taxon>
        <taxon>Pseudomonadota</taxon>
        <taxon>Gammaproteobacteria</taxon>
        <taxon>Pseudomonadales</taxon>
        <taxon>Pseudomonadaceae</taxon>
        <taxon>Halopseudomonas</taxon>
    </lineage>
</organism>
<dbReference type="EMBL" id="BMNN01000001">
    <property type="protein sequence ID" value="GGI89261.1"/>
    <property type="molecule type" value="Genomic_DNA"/>
</dbReference>
<evidence type="ECO:0000256" key="1">
    <source>
        <dbReference type="SAM" id="SignalP"/>
    </source>
</evidence>
<gene>
    <name evidence="2" type="ORF">GCM10009083_02040</name>
</gene>
<proteinExistence type="predicted"/>
<protein>
    <submittedName>
        <fullName evidence="2">Uncharacterized protein</fullName>
    </submittedName>
</protein>
<keyword evidence="1" id="KW-0732">Signal</keyword>
<comment type="caution">
    <text evidence="2">The sequence shown here is derived from an EMBL/GenBank/DDBJ whole genome shotgun (WGS) entry which is preliminary data.</text>
</comment>
<dbReference type="Proteomes" id="UP000633263">
    <property type="component" value="Unassembled WGS sequence"/>
</dbReference>
<feature type="signal peptide" evidence="1">
    <location>
        <begin position="1"/>
        <end position="18"/>
    </location>
</feature>
<name>A0ABQ2CHL0_9GAMM</name>
<feature type="chain" id="PRO_5045832561" evidence="1">
    <location>
        <begin position="19"/>
        <end position="320"/>
    </location>
</feature>
<dbReference type="RefSeq" id="WP_188634745.1">
    <property type="nucleotide sequence ID" value="NZ_BMNN01000001.1"/>
</dbReference>
<reference evidence="3" key="1">
    <citation type="journal article" date="2019" name="Int. J. Syst. Evol. Microbiol.">
        <title>The Global Catalogue of Microorganisms (GCM) 10K type strain sequencing project: providing services to taxonomists for standard genome sequencing and annotation.</title>
        <authorList>
            <consortium name="The Broad Institute Genomics Platform"/>
            <consortium name="The Broad Institute Genome Sequencing Center for Infectious Disease"/>
            <person name="Wu L."/>
            <person name="Ma J."/>
        </authorList>
    </citation>
    <scope>NUCLEOTIDE SEQUENCE [LARGE SCALE GENOMIC DNA]</scope>
    <source>
        <strain evidence="3">JCM 11590</strain>
    </source>
</reference>
<sequence length="320" mass="35189">MRRSVLLLATLSASSAFASQQATDAAMALAEAHYPGQLEFHSSEQRGEAREVTLAKKDDPFTLIRFEMDADPANCKTGSDCEQRLLNAYREGTAAGVKLGAVNQAMESCKVRPLAVEGEPGITQFRLVVERDLHSGQAQQQLDELTECLADFRNALPEDATAQQRSISLRILNPAADTTEDTGPLTFETRLPESRRGEVSYLLGAGPQDRTLTTALLTLDPAYLNADEQRKRFIEAARGELKDKAHVPDDSIPWYSQLDPLQPSILNTHVLACSEYESGEPCQADMAVRLRYDLKSDTVSVEEVVRDVVSEQGVVKLPNQ</sequence>